<reference evidence="2 3" key="1">
    <citation type="submission" date="2019-08" db="EMBL/GenBank/DDBJ databases">
        <title>Deep-cultivation of Planctomycetes and their phenomic and genomic characterization uncovers novel biology.</title>
        <authorList>
            <person name="Wiegand S."/>
            <person name="Jogler M."/>
            <person name="Boedeker C."/>
            <person name="Pinto D."/>
            <person name="Vollmers J."/>
            <person name="Rivas-Marin E."/>
            <person name="Kohn T."/>
            <person name="Peeters S.H."/>
            <person name="Heuer A."/>
            <person name="Rast P."/>
            <person name="Oberbeckmann S."/>
            <person name="Bunk B."/>
            <person name="Jeske O."/>
            <person name="Meyerdierks A."/>
            <person name="Storesund J.E."/>
            <person name="Kallscheuer N."/>
            <person name="Luecker S."/>
            <person name="Lage O.M."/>
            <person name="Pohl T."/>
            <person name="Merkel B.J."/>
            <person name="Hornburger P."/>
            <person name="Mueller R.-W."/>
            <person name="Bruemmer F."/>
            <person name="Labrenz M."/>
            <person name="Spormann A.M."/>
            <person name="Op den Camp H."/>
            <person name="Overmann J."/>
            <person name="Amann R."/>
            <person name="Jetten M.S.M."/>
            <person name="Mascher T."/>
            <person name="Medema M.H."/>
            <person name="Devos D.P."/>
            <person name="Kaster A.-K."/>
            <person name="Ovreas L."/>
            <person name="Rohde M."/>
            <person name="Galperin M.Y."/>
            <person name="Jogler C."/>
        </authorList>
    </citation>
    <scope>NUCLEOTIDE SEQUENCE [LARGE SCALE GENOMIC DNA]</scope>
    <source>
        <strain evidence="2 3">Pr1d</strain>
    </source>
</reference>
<dbReference type="AlphaFoldDB" id="A0A5B9QIS1"/>
<sequence length="468" mass="53281">MRNECYNKRHLRYCRLSQRNTVLKPGLHFALLVSCFLPMVGLHAKEAEHSQPSLTTGEVLFAVPDLYSAESESRNVSDADRNSAAASFARARKFCDEGDVGAALRWTARTLMFDPDHTDARRVLGYEKYNDTWAGAFALRQLEAGNIWNREFGWIAAEDLPRYEAGERPLGKKWISAEADARRHASIDDGWRVRTDHFQVTTNDSPASAVELATRLEETHQVWLQLCAGFFLDANDLKKRFEGKSSSSYRIKPFQVKYYRTRGEYNDDLIRQQPRIGMTLGIYFDTNRTTNFFAGKEQDPGTITHEAVHQFFQESAPAARNVGGLSNVWIIEGIACYFESLTPMRVAEGKQAFTIGTPNAGRLPAAYQRCILDDYYIPLADLCKLGTTDLQRRKDIAPLYSQSAGLATFFMHYEDGIYRPALMKYLQLIYAGRDKPTTLQEVTGQSFAELDKQYREYLLCLTPDDRKE</sequence>
<keyword evidence="1" id="KW-0812">Transmembrane</keyword>
<protein>
    <submittedName>
        <fullName evidence="2">Uncharacterized protein</fullName>
    </submittedName>
</protein>
<evidence type="ECO:0000313" key="3">
    <source>
        <dbReference type="Proteomes" id="UP000323917"/>
    </source>
</evidence>
<feature type="transmembrane region" description="Helical" evidence="1">
    <location>
        <begin position="21"/>
        <end position="44"/>
    </location>
</feature>
<keyword evidence="1" id="KW-0472">Membrane</keyword>
<keyword evidence="1" id="KW-1133">Transmembrane helix</keyword>
<evidence type="ECO:0000313" key="2">
    <source>
        <dbReference type="EMBL" id="QEG37435.1"/>
    </source>
</evidence>
<dbReference type="OrthoDB" id="228844at2"/>
<accession>A0A5B9QIS1</accession>
<dbReference type="Proteomes" id="UP000323917">
    <property type="component" value="Chromosome"/>
</dbReference>
<evidence type="ECO:0000256" key="1">
    <source>
        <dbReference type="SAM" id="Phobius"/>
    </source>
</evidence>
<name>A0A5B9QIS1_9BACT</name>
<dbReference type="PROSITE" id="PS51257">
    <property type="entry name" value="PROKAR_LIPOPROTEIN"/>
    <property type="match status" value="1"/>
</dbReference>
<gene>
    <name evidence="2" type="ORF">Pr1d_47800</name>
</gene>
<proteinExistence type="predicted"/>
<keyword evidence="3" id="KW-1185">Reference proteome</keyword>
<dbReference type="KEGG" id="bgok:Pr1d_47800"/>
<organism evidence="2 3">
    <name type="scientific">Bythopirellula goksoeyrii</name>
    <dbReference type="NCBI Taxonomy" id="1400387"/>
    <lineage>
        <taxon>Bacteria</taxon>
        <taxon>Pseudomonadati</taxon>
        <taxon>Planctomycetota</taxon>
        <taxon>Planctomycetia</taxon>
        <taxon>Pirellulales</taxon>
        <taxon>Lacipirellulaceae</taxon>
        <taxon>Bythopirellula</taxon>
    </lineage>
</organism>
<dbReference type="EMBL" id="CP042913">
    <property type="protein sequence ID" value="QEG37435.1"/>
    <property type="molecule type" value="Genomic_DNA"/>
</dbReference>